<keyword evidence="2" id="KW-1185">Reference proteome</keyword>
<dbReference type="Proteomes" id="UP000828251">
    <property type="component" value="Unassembled WGS sequence"/>
</dbReference>
<gene>
    <name evidence="1" type="ORF">J1N35_034718</name>
</gene>
<proteinExistence type="predicted"/>
<dbReference type="AlphaFoldDB" id="A0A9D3USN0"/>
<accession>A0A9D3USN0</accession>
<name>A0A9D3USN0_9ROSI</name>
<evidence type="ECO:0000313" key="2">
    <source>
        <dbReference type="Proteomes" id="UP000828251"/>
    </source>
</evidence>
<comment type="caution">
    <text evidence="1">The sequence shown here is derived from an EMBL/GenBank/DDBJ whole genome shotgun (WGS) entry which is preliminary data.</text>
</comment>
<reference evidence="1 2" key="1">
    <citation type="journal article" date="2021" name="Plant Biotechnol. J.">
        <title>Multi-omics assisted identification of the key and species-specific regulatory components of drought-tolerant mechanisms in Gossypium stocksii.</title>
        <authorList>
            <person name="Yu D."/>
            <person name="Ke L."/>
            <person name="Zhang D."/>
            <person name="Wu Y."/>
            <person name="Sun Y."/>
            <person name="Mei J."/>
            <person name="Sun J."/>
            <person name="Sun Y."/>
        </authorList>
    </citation>
    <scope>NUCLEOTIDE SEQUENCE [LARGE SCALE GENOMIC DNA]</scope>
    <source>
        <strain evidence="2">cv. E1</strain>
        <tissue evidence="1">Leaf</tissue>
    </source>
</reference>
<sequence>MPWTEKLVVRKLPREFIDSIPVIKMEEEEDPEEFPNWIVEDEFEDDLELNIKNFLREDTESNMEENAEMDLSS</sequence>
<evidence type="ECO:0000313" key="1">
    <source>
        <dbReference type="EMBL" id="KAH1056653.1"/>
    </source>
</evidence>
<dbReference type="EMBL" id="JAIQCV010000010">
    <property type="protein sequence ID" value="KAH1056653.1"/>
    <property type="molecule type" value="Genomic_DNA"/>
</dbReference>
<protein>
    <submittedName>
        <fullName evidence="1">Uncharacterized protein</fullName>
    </submittedName>
</protein>
<organism evidence="1 2">
    <name type="scientific">Gossypium stocksii</name>
    <dbReference type="NCBI Taxonomy" id="47602"/>
    <lineage>
        <taxon>Eukaryota</taxon>
        <taxon>Viridiplantae</taxon>
        <taxon>Streptophyta</taxon>
        <taxon>Embryophyta</taxon>
        <taxon>Tracheophyta</taxon>
        <taxon>Spermatophyta</taxon>
        <taxon>Magnoliopsida</taxon>
        <taxon>eudicotyledons</taxon>
        <taxon>Gunneridae</taxon>
        <taxon>Pentapetalae</taxon>
        <taxon>rosids</taxon>
        <taxon>malvids</taxon>
        <taxon>Malvales</taxon>
        <taxon>Malvaceae</taxon>
        <taxon>Malvoideae</taxon>
        <taxon>Gossypium</taxon>
    </lineage>
</organism>